<dbReference type="RefSeq" id="WP_025911781.1">
    <property type="nucleotide sequence ID" value="NZ_KQ758642.1"/>
</dbReference>
<keyword evidence="2" id="KW-1185">Reference proteome</keyword>
<evidence type="ECO:0008006" key="3">
    <source>
        <dbReference type="Google" id="ProtNLM"/>
    </source>
</evidence>
<proteinExistence type="predicted"/>
<dbReference type="Gene3D" id="3.40.250.10">
    <property type="entry name" value="Rhodanese-like domain"/>
    <property type="match status" value="1"/>
</dbReference>
<dbReference type="InterPro" id="IPR036873">
    <property type="entry name" value="Rhodanese-like_dom_sf"/>
</dbReference>
<dbReference type="AlphaFoldDB" id="A0A0V8JMK4"/>
<protein>
    <recommendedName>
        <fullName evidence="3">Sulfurtransferase</fullName>
    </recommendedName>
</protein>
<dbReference type="Proteomes" id="UP000053681">
    <property type="component" value="Unassembled WGS sequence"/>
</dbReference>
<evidence type="ECO:0000313" key="1">
    <source>
        <dbReference type="EMBL" id="KSU88275.1"/>
    </source>
</evidence>
<accession>A0A0V8JMK4</accession>
<organism evidence="1 2">
    <name type="scientific">Priestia veravalensis</name>
    <dbReference type="NCBI Taxonomy" id="1414648"/>
    <lineage>
        <taxon>Bacteria</taxon>
        <taxon>Bacillati</taxon>
        <taxon>Bacillota</taxon>
        <taxon>Bacilli</taxon>
        <taxon>Bacillales</taxon>
        <taxon>Bacillaceae</taxon>
        <taxon>Priestia</taxon>
    </lineage>
</organism>
<reference evidence="1 2" key="1">
    <citation type="submission" date="2015-11" db="EMBL/GenBank/DDBJ databases">
        <title>Bacillus caseinolyticus sp nov.</title>
        <authorList>
            <person name="Dastager S.G."/>
            <person name="Mawlankar R."/>
        </authorList>
    </citation>
    <scope>NUCLEOTIDE SEQUENCE [LARGE SCALE GENOMIC DNA]</scope>
    <source>
        <strain evidence="1 2">SGD-V-76</strain>
    </source>
</reference>
<dbReference type="GeneID" id="93682667"/>
<sequence>MSYFIGSFLVIMLGALAYKRNYPVKGVQCVNDPNELKDDRLLVDIRHYNERSESEYRNVINIPYAYLKRFYSEIPNQQIHIIAEDKIELHLGIRFLRQKGYIVSSYQLATCPCKTEKELVGCGV</sequence>
<gene>
    <name evidence="1" type="ORF">AS180_08995</name>
</gene>
<dbReference type="EMBL" id="LNQP01000026">
    <property type="protein sequence ID" value="KSU88275.1"/>
    <property type="molecule type" value="Genomic_DNA"/>
</dbReference>
<dbReference type="SUPFAM" id="SSF52821">
    <property type="entry name" value="Rhodanese/Cell cycle control phosphatase"/>
    <property type="match status" value="1"/>
</dbReference>
<comment type="caution">
    <text evidence="1">The sequence shown here is derived from an EMBL/GenBank/DDBJ whole genome shotgun (WGS) entry which is preliminary data.</text>
</comment>
<evidence type="ECO:0000313" key="2">
    <source>
        <dbReference type="Proteomes" id="UP000053681"/>
    </source>
</evidence>
<name>A0A0V8JMK4_9BACI</name>